<dbReference type="EMBL" id="CALNXJ010000011">
    <property type="protein sequence ID" value="CAH3107991.1"/>
    <property type="molecule type" value="Genomic_DNA"/>
</dbReference>
<feature type="compositionally biased region" description="Basic and acidic residues" evidence="1">
    <location>
        <begin position="32"/>
        <end position="51"/>
    </location>
</feature>
<evidence type="ECO:0000313" key="3">
    <source>
        <dbReference type="Proteomes" id="UP001159428"/>
    </source>
</evidence>
<sequence length="139" mass="15889">MDNYLQTANLALEEWCKCGDLQQEKESLLKEMNKAKEKKDAEIDSLNREQSARSLSPAQSEYIHQIAELNETSTPNYGKPMEQLSERQRLKRIKELKGSAALWFLESHGLKLTVLKSGSLIQGENIHLTLEKETVTQED</sequence>
<gene>
    <name evidence="2" type="ORF">PMEA_00003037</name>
</gene>
<keyword evidence="3" id="KW-1185">Reference proteome</keyword>
<name>A0AAU9WD92_9CNID</name>
<feature type="region of interest" description="Disordered" evidence="1">
    <location>
        <begin position="32"/>
        <end position="58"/>
    </location>
</feature>
<organism evidence="2 3">
    <name type="scientific">Pocillopora meandrina</name>
    <dbReference type="NCBI Taxonomy" id="46732"/>
    <lineage>
        <taxon>Eukaryota</taxon>
        <taxon>Metazoa</taxon>
        <taxon>Cnidaria</taxon>
        <taxon>Anthozoa</taxon>
        <taxon>Hexacorallia</taxon>
        <taxon>Scleractinia</taxon>
        <taxon>Astrocoeniina</taxon>
        <taxon>Pocilloporidae</taxon>
        <taxon>Pocillopora</taxon>
    </lineage>
</organism>
<reference evidence="2 3" key="1">
    <citation type="submission" date="2022-05" db="EMBL/GenBank/DDBJ databases">
        <authorList>
            <consortium name="Genoscope - CEA"/>
            <person name="William W."/>
        </authorList>
    </citation>
    <scope>NUCLEOTIDE SEQUENCE [LARGE SCALE GENOMIC DNA]</scope>
</reference>
<protein>
    <submittedName>
        <fullName evidence="2">Uncharacterized protein</fullName>
    </submittedName>
</protein>
<dbReference type="AlphaFoldDB" id="A0AAU9WD92"/>
<comment type="caution">
    <text evidence="2">The sequence shown here is derived from an EMBL/GenBank/DDBJ whole genome shotgun (WGS) entry which is preliminary data.</text>
</comment>
<evidence type="ECO:0000256" key="1">
    <source>
        <dbReference type="SAM" id="MobiDB-lite"/>
    </source>
</evidence>
<accession>A0AAU9WD92</accession>
<evidence type="ECO:0000313" key="2">
    <source>
        <dbReference type="EMBL" id="CAH3107991.1"/>
    </source>
</evidence>
<proteinExistence type="predicted"/>
<dbReference type="Proteomes" id="UP001159428">
    <property type="component" value="Unassembled WGS sequence"/>
</dbReference>